<name>A0ABM1C2Q8_LIMPO</name>
<proteinExistence type="predicted"/>
<feature type="compositionally biased region" description="Basic and acidic residues" evidence="1">
    <location>
        <begin position="52"/>
        <end position="65"/>
    </location>
</feature>
<dbReference type="Proteomes" id="UP000694941">
    <property type="component" value="Unplaced"/>
</dbReference>
<organism evidence="2 3">
    <name type="scientific">Limulus polyphemus</name>
    <name type="common">Atlantic horseshoe crab</name>
    <dbReference type="NCBI Taxonomy" id="6850"/>
    <lineage>
        <taxon>Eukaryota</taxon>
        <taxon>Metazoa</taxon>
        <taxon>Ecdysozoa</taxon>
        <taxon>Arthropoda</taxon>
        <taxon>Chelicerata</taxon>
        <taxon>Merostomata</taxon>
        <taxon>Xiphosura</taxon>
        <taxon>Limulidae</taxon>
        <taxon>Limulus</taxon>
    </lineage>
</organism>
<feature type="compositionally biased region" description="Low complexity" evidence="1">
    <location>
        <begin position="1"/>
        <end position="13"/>
    </location>
</feature>
<dbReference type="GeneID" id="106477107"/>
<evidence type="ECO:0000313" key="3">
    <source>
        <dbReference type="RefSeq" id="XP_013793160.1"/>
    </source>
</evidence>
<evidence type="ECO:0000256" key="1">
    <source>
        <dbReference type="SAM" id="MobiDB-lite"/>
    </source>
</evidence>
<dbReference type="RefSeq" id="XP_013793160.1">
    <property type="nucleotide sequence ID" value="XM_013937706.2"/>
</dbReference>
<protein>
    <submittedName>
        <fullName evidence="3">Uncharacterized protein LOC106477107</fullName>
    </submittedName>
</protein>
<keyword evidence="2" id="KW-1185">Reference proteome</keyword>
<feature type="region of interest" description="Disordered" evidence="1">
    <location>
        <begin position="1"/>
        <end position="65"/>
    </location>
</feature>
<feature type="compositionally biased region" description="Polar residues" evidence="1">
    <location>
        <begin position="22"/>
        <end position="42"/>
    </location>
</feature>
<evidence type="ECO:0000313" key="2">
    <source>
        <dbReference type="Proteomes" id="UP000694941"/>
    </source>
</evidence>
<sequence length="179" mass="20181">MNNETESSNTGNNVDMPVNPECDSNTENSNNASPTVDANASVPSEKLSARSALKEEQAVSIREDNKRSPKCFDKVEVFHVTNFHRLIEPHEVKISDKVVTQTAETVVTPIEKLRRKDQEIADILTEKQEIIADFLQLPRGSFSLDTEVRNGFQLFVIGIIIFKRYLNKLSSCFCIGDHR</sequence>
<accession>A0ABM1C2Q8</accession>
<gene>
    <name evidence="3" type="primary">LOC106477107</name>
</gene>
<reference evidence="3" key="1">
    <citation type="submission" date="2025-08" db="UniProtKB">
        <authorList>
            <consortium name="RefSeq"/>
        </authorList>
    </citation>
    <scope>IDENTIFICATION</scope>
    <source>
        <tissue evidence="3">Muscle</tissue>
    </source>
</reference>